<feature type="compositionally biased region" description="Polar residues" evidence="2">
    <location>
        <begin position="1"/>
        <end position="12"/>
    </location>
</feature>
<feature type="region of interest" description="Disordered" evidence="2">
    <location>
        <begin position="1"/>
        <end position="30"/>
    </location>
</feature>
<feature type="compositionally biased region" description="Basic and acidic residues" evidence="2">
    <location>
        <begin position="433"/>
        <end position="456"/>
    </location>
</feature>
<gene>
    <name evidence="4" type="ORF">OCBIM_22035550mg</name>
</gene>
<evidence type="ECO:0000259" key="3">
    <source>
        <dbReference type="PROSITE" id="PS50211"/>
    </source>
</evidence>
<feature type="compositionally biased region" description="Basic and acidic residues" evidence="2">
    <location>
        <begin position="909"/>
        <end position="923"/>
    </location>
</feature>
<dbReference type="InterPro" id="IPR037516">
    <property type="entry name" value="Tripartite_DENN"/>
</dbReference>
<evidence type="ECO:0000256" key="1">
    <source>
        <dbReference type="ARBA" id="ARBA00038178"/>
    </source>
</evidence>
<organism evidence="4">
    <name type="scientific">Octopus bimaculoides</name>
    <name type="common">California two-spotted octopus</name>
    <dbReference type="NCBI Taxonomy" id="37653"/>
    <lineage>
        <taxon>Eukaryota</taxon>
        <taxon>Metazoa</taxon>
        <taxon>Spiralia</taxon>
        <taxon>Lophotrochozoa</taxon>
        <taxon>Mollusca</taxon>
        <taxon>Cephalopoda</taxon>
        <taxon>Coleoidea</taxon>
        <taxon>Octopodiformes</taxon>
        <taxon>Octopoda</taxon>
        <taxon>Incirrata</taxon>
        <taxon>Octopodidae</taxon>
        <taxon>Octopus</taxon>
    </lineage>
</organism>
<dbReference type="EMBL" id="KQ422436">
    <property type="protein sequence ID" value="KOF74860.1"/>
    <property type="molecule type" value="Genomic_DNA"/>
</dbReference>
<feature type="region of interest" description="Disordered" evidence="2">
    <location>
        <begin position="291"/>
        <end position="343"/>
    </location>
</feature>
<feature type="domain" description="UDENN" evidence="3">
    <location>
        <begin position="37"/>
        <end position="459"/>
    </location>
</feature>
<proteinExistence type="inferred from homology"/>
<dbReference type="STRING" id="37653.A0A0L8GE83"/>
<evidence type="ECO:0000313" key="4">
    <source>
        <dbReference type="EMBL" id="KOF74860.1"/>
    </source>
</evidence>
<feature type="region of interest" description="Disordered" evidence="2">
    <location>
        <begin position="398"/>
        <end position="482"/>
    </location>
</feature>
<dbReference type="PANTHER" id="PTHR31017">
    <property type="entry name" value="LATE SECRETORY PATHWAY PROTEIN AVL9-RELATED"/>
    <property type="match status" value="1"/>
</dbReference>
<dbReference type="Pfam" id="PF09794">
    <property type="entry name" value="Avl9"/>
    <property type="match status" value="2"/>
</dbReference>
<dbReference type="AlphaFoldDB" id="A0A0L8GE83"/>
<sequence length="923" mass="102711">MSSKNGVSSPASGDQDYNRGSGGVEDEDSRRRKNPILHVIVVGFHHKKGCQVEYSYPPLIEGNSVDSHELPDEWRHLPSLALPDGAHNYTKDTIFFHLPSRDGEYSTVYGVSCYQQMDSKDLITRSKEVTRNTVQKSVCVLSKLPFYGLIQTKLELITHAYFDERDFSKVELLIDTYRNLSTLLTDSQTDSTKIYLGLPARDLVILYRHKILILFKLLLLERRVLFTGKPVQELCRTMLGVMSLFPGLIEYGLKESACYSPHRQISPTLKFHQMESDDGFLEVSYHKNTNCDIPIPPRPPSRTTSLASEPENQTIVRDENDEPDLPCSPFRSAPPPSSDTFPATAMSLACSTEAGSQKDMTIAKDTNASHSSSGISTVSSVTKMELDATEKDLLNNNNQNCRISSHADGSSSPVISRGELHDHTTKTTLGHMVAEDNLLKDQGKTRSSERRLKVDLEVDENETLSEDLKRSESIEELDSPESISKIDREDCFSWEEDRIVLEINDEHDPKSDCERSPCLGSSNSTDPSTATTTTSTTNVVCDKNARPHKIEAISELPADTAGLIHPTADSSCEMPLKNSSTTLTQSKENTADDPLLPSEDSHQGSNKKPSSLNIESNSFEDGIAMTTTLQADEYGLPLAIFSKGCLCHPYLSLQFFDLLEDVNVRGFVIGATNILFKQRKHLTDVVVEVNDGRIDFHDNELKKQLNLTTTDLRFADYLVKIVTENKTLFLDGTEWEGGDEWVRLQFKDYILSLLASTHNGDEKLMEDFNLTFIQAWKTTHNYRLWHSCKHPLIESVSQSHPFQGHLNMSDLRVRLSHTMQSTEKGKKLNAAVSQTGKYVVQTGKVFGGAITSAKSAMSSWFSSFTTDWKHPEKDGTDDDDANCDREEDSDGNGDADGDGDDDGADDENVSGKDDGDDAGSQHD</sequence>
<feature type="compositionally biased region" description="Polar residues" evidence="2">
    <location>
        <begin position="398"/>
        <end position="414"/>
    </location>
</feature>
<feature type="compositionally biased region" description="Polar residues" evidence="2">
    <location>
        <begin position="603"/>
        <end position="615"/>
    </location>
</feature>
<feature type="compositionally biased region" description="Polar residues" evidence="2">
    <location>
        <begin position="577"/>
        <end position="588"/>
    </location>
</feature>
<dbReference type="PROSITE" id="PS50211">
    <property type="entry name" value="DENN"/>
    <property type="match status" value="1"/>
</dbReference>
<feature type="compositionally biased region" description="Polar residues" evidence="2">
    <location>
        <begin position="306"/>
        <end position="315"/>
    </location>
</feature>
<feature type="compositionally biased region" description="Low complexity" evidence="2">
    <location>
        <begin position="521"/>
        <end position="535"/>
    </location>
</feature>
<dbReference type="InterPro" id="IPR018307">
    <property type="entry name" value="ABL9/DENND6_dom"/>
</dbReference>
<dbReference type="InterPro" id="IPR051731">
    <property type="entry name" value="DENND11/AVL9_GEFs"/>
</dbReference>
<evidence type="ECO:0000256" key="2">
    <source>
        <dbReference type="SAM" id="MobiDB-lite"/>
    </source>
</evidence>
<feature type="compositionally biased region" description="Basic and acidic residues" evidence="2">
    <location>
        <begin position="503"/>
        <end position="515"/>
    </location>
</feature>
<dbReference type="PANTHER" id="PTHR31017:SF1">
    <property type="entry name" value="LATE SECRETORY PATHWAY PROTEIN AVL9 HOMOLOG"/>
    <property type="match status" value="1"/>
</dbReference>
<comment type="similarity">
    <text evidence="1">Belongs to the AVL9 family.</text>
</comment>
<dbReference type="OMA" id="FDGTEWE"/>
<feature type="region of interest" description="Disordered" evidence="2">
    <location>
        <begin position="561"/>
        <end position="615"/>
    </location>
</feature>
<feature type="region of interest" description="Disordered" evidence="2">
    <location>
        <begin position="867"/>
        <end position="923"/>
    </location>
</feature>
<protein>
    <recommendedName>
        <fullName evidence="3">UDENN domain-containing protein</fullName>
    </recommendedName>
</protein>
<dbReference type="GO" id="GO:0005737">
    <property type="term" value="C:cytoplasm"/>
    <property type="evidence" value="ECO:0007669"/>
    <property type="project" value="TreeGrafter"/>
</dbReference>
<name>A0A0L8GE83_OCTBM</name>
<accession>A0A0L8GE83</accession>
<feature type="region of interest" description="Disordered" evidence="2">
    <location>
        <begin position="503"/>
        <end position="535"/>
    </location>
</feature>
<dbReference type="KEGG" id="obi:106877651"/>
<reference evidence="4" key="1">
    <citation type="submission" date="2015-07" db="EMBL/GenBank/DDBJ databases">
        <title>MeaNS - Measles Nucleotide Surveillance Program.</title>
        <authorList>
            <person name="Tran T."/>
            <person name="Druce J."/>
        </authorList>
    </citation>
    <scope>NUCLEOTIDE SEQUENCE</scope>
    <source>
        <strain evidence="4">UCB-OBI-ISO-001</strain>
        <tissue evidence="4">Gonad</tissue>
    </source>
</reference>
<feature type="compositionally biased region" description="Acidic residues" evidence="2">
    <location>
        <begin position="875"/>
        <end position="908"/>
    </location>
</feature>
<dbReference type="OrthoDB" id="26278at2759"/>